<reference evidence="3 4" key="1">
    <citation type="submission" date="2019-10" db="EMBL/GenBank/DDBJ databases">
        <title>Nonomuraea sp. nov., isolated from Phyllanthus amarus.</title>
        <authorList>
            <person name="Klykleung N."/>
            <person name="Tanasupawat S."/>
        </authorList>
    </citation>
    <scope>NUCLEOTIDE SEQUENCE [LARGE SCALE GENOMIC DNA]</scope>
    <source>
        <strain evidence="3 4">CR1-09</strain>
    </source>
</reference>
<dbReference type="EMBL" id="VDMA02000001">
    <property type="protein sequence ID" value="KAB8187967.1"/>
    <property type="molecule type" value="Genomic_DNA"/>
</dbReference>
<comment type="similarity">
    <text evidence="1">Belongs to the NAD(P)-dependent epimerase/dehydratase family.</text>
</comment>
<dbReference type="Proteomes" id="UP000313066">
    <property type="component" value="Unassembled WGS sequence"/>
</dbReference>
<dbReference type="Gene3D" id="3.40.50.720">
    <property type="entry name" value="NAD(P)-binding Rossmann-like Domain"/>
    <property type="match status" value="1"/>
</dbReference>
<dbReference type="InterPro" id="IPR036291">
    <property type="entry name" value="NAD(P)-bd_dom_sf"/>
</dbReference>
<name>A0A5N6C5B0_9ACTN</name>
<dbReference type="SUPFAM" id="SSF51735">
    <property type="entry name" value="NAD(P)-binding Rossmann-fold domains"/>
    <property type="match status" value="1"/>
</dbReference>
<keyword evidence="4" id="KW-1185">Reference proteome</keyword>
<organism evidence="3 4">
    <name type="scientific">Microbispora catharanthi</name>
    <dbReference type="NCBI Taxonomy" id="1712871"/>
    <lineage>
        <taxon>Bacteria</taxon>
        <taxon>Bacillati</taxon>
        <taxon>Actinomycetota</taxon>
        <taxon>Actinomycetes</taxon>
        <taxon>Streptosporangiales</taxon>
        <taxon>Streptosporangiaceae</taxon>
        <taxon>Microbispora</taxon>
    </lineage>
</organism>
<gene>
    <name evidence="3" type="ORF">FH610_002120</name>
</gene>
<dbReference type="InterPro" id="IPR001509">
    <property type="entry name" value="Epimerase_deHydtase"/>
</dbReference>
<evidence type="ECO:0000313" key="4">
    <source>
        <dbReference type="Proteomes" id="UP000313066"/>
    </source>
</evidence>
<evidence type="ECO:0000313" key="3">
    <source>
        <dbReference type="EMBL" id="KAB8187967.1"/>
    </source>
</evidence>
<feature type="domain" description="NAD-dependent epimerase/dehydratase" evidence="2">
    <location>
        <begin position="2"/>
        <end position="269"/>
    </location>
</feature>
<evidence type="ECO:0000259" key="2">
    <source>
        <dbReference type="Pfam" id="PF01370"/>
    </source>
</evidence>
<dbReference type="RefSeq" id="WP_139572488.1">
    <property type="nucleotide sequence ID" value="NZ_VDMA02000001.1"/>
</dbReference>
<protein>
    <submittedName>
        <fullName evidence="3">NAD-dependent epimerase/dehydratase family protein</fullName>
    </submittedName>
</protein>
<proteinExistence type="inferred from homology"/>
<comment type="caution">
    <text evidence="3">The sequence shown here is derived from an EMBL/GenBank/DDBJ whole genome shotgun (WGS) entry which is preliminary data.</text>
</comment>
<dbReference type="AlphaFoldDB" id="A0A5N6C5B0"/>
<evidence type="ECO:0000256" key="1">
    <source>
        <dbReference type="ARBA" id="ARBA00007637"/>
    </source>
</evidence>
<accession>A0A5N6C5B0</accession>
<dbReference type="Pfam" id="PF01370">
    <property type="entry name" value="Epimerase"/>
    <property type="match status" value="1"/>
</dbReference>
<sequence>MILVTGGRGFIGAHTVRALLDLGERCVLGQRAAGPPPALVREREVRDGRAVVERMDCTDLDSVLAVGRRHRVTGIVHLAAAGMGASAPLDELSANTAGLFTVLRAAREWGAGRVVVASTIGVYAGVADPALREDAPLPVASPHPIPAGKKIAEVVADVAASSGLDVVAARIGAIWGPLGRPSSPFFAAPRLVHAAARHAAADGGASVSPASPAACAAEAQATGEGGVPGEAAPSYAGDAIDMCYARDCGRALALLQTTATLRHRTYNVGGGRSVANQEVAAAIGRAVPGAAPALRPGRSPGVPAIDACLDISRLREDTGYAPEYDLDRAVADYVGWLRAGNPR</sequence>
<dbReference type="PANTHER" id="PTHR43000">
    <property type="entry name" value="DTDP-D-GLUCOSE 4,6-DEHYDRATASE-RELATED"/>
    <property type="match status" value="1"/>
</dbReference>